<feature type="signal peptide" evidence="2">
    <location>
        <begin position="1"/>
        <end position="20"/>
    </location>
</feature>
<keyword evidence="2" id="KW-0732">Signal</keyword>
<dbReference type="PROSITE" id="PS50060">
    <property type="entry name" value="MAM_2"/>
    <property type="match status" value="1"/>
</dbReference>
<proteinExistence type="predicted"/>
<sequence>MFRAIAVFFLVFAVFSPVPASPADSTLLRVERRTVDDLSTLLDAGFSVVMETAPFLLVRGAATDQAGIEKIGFSTRVLDVEADISDYYMLGMRPDSDRDRVMTLGPVLLEEGNLVLLKVPGGFDAGRITGMSVFLTPVPEEELSRPLNDGGRPDQSRSLLADGPPDPIVQKIVDSVLDSSIDAYWLTVTSNPPEGSRFSQGQGCQDASTYAHDEFIALGLSAEYQDWNASHAPNALGTLEGAFNPDDIYIVGGHLDDLPSSGVAPGADDNGSGSVNVLENARVMSCWGFRNTLKFQLWTGEEQGLLGSKAYANAALARNENILGVINTDMPGWEGDGNPAQENLDVSYNTSSQWLAEHFDAASTTYSTGLAVDAFYCPSLTASDHYAFWQKGWDAIIGITDNEGYCSHGGNYPDYHTAADTIANCGDPTFFYSVVRTSAAALAELGEPFKIGFDRTFYTCDGAVQVVVADRDLNTDPGIQESIEVGISSSTETAAETVTLLERGTDSMFFEGMVGLTPDPATGGDGLVSIVEGDALTGSYIDALDCDGAVSVPYLAIGTVDCSTPIISAVDEYAITDSSAEIVWTTSEPADSVVRWGDSPVLDQTSAVAERTAGHTVALAGLQSCTVYYYQVESSDEAGNVAVDDNGGQQYRFETFGDFGQGLQPCNAGRVELIQPGYACTDLITFEVVDLGLNQDPLTVENAVIHLTSSTETVPEEVVVTEAGISSSTFTGSIQLGIGPAASDGILQAGDGDIVTATYHDADAGAGSSAIHFDTAVMDCAGPRIRHLRLEQITDQRLTVLYETEEPGDTVVEWGPTPALGQIASSSAASTSHQAVINNLGMCEPLYLRVSSTDPAGNMAVMDHGGAMIPAYTWDIPGLYYKADFEDGGAGWALTGDWQVGSPQGLGGSSGQPDPAQAYNNTMILGNDLTGLGTNPGDYENSSSQSADSPSDDASSWTNTRLLLYRQLNVRSDDSAILSVMKRNKETILWTSAGTVSESDWSTMALDVSAIVDGGRDVRFRFQTIGDGQGPFGDDGVGSGWNIDDVIVKDGSLPDYAACGGCVTGPAFEGLRSAVDVDACGGGGVTLSWDEAQAWGTGDAGTYAMYRDADPGFTPSAANRVASGLTGLTWTDLAAPTDQTWNYLVRAENDETCGAGPANGGMTDANLSRIQVTESTSRPAAGFVAGVTLAMINDAHLLLTWPPAAGAASYRVYRSDNPATGFVLFGSSTGTSYEDLAQGGNANSWYYRVVAVNPCGEEGP</sequence>
<dbReference type="SUPFAM" id="SSF53187">
    <property type="entry name" value="Zn-dependent exopeptidases"/>
    <property type="match status" value="1"/>
</dbReference>
<dbReference type="PANTHER" id="PTHR12147">
    <property type="entry name" value="METALLOPEPTIDASE M28 FAMILY MEMBER"/>
    <property type="match status" value="1"/>
</dbReference>
<evidence type="ECO:0000259" key="3">
    <source>
        <dbReference type="PROSITE" id="PS50060"/>
    </source>
</evidence>
<feature type="domain" description="MAM" evidence="3">
    <location>
        <begin position="881"/>
        <end position="1061"/>
    </location>
</feature>
<name>A0A8J6Y1D7_9BACT</name>
<feature type="region of interest" description="Disordered" evidence="1">
    <location>
        <begin position="141"/>
        <end position="164"/>
    </location>
</feature>
<evidence type="ECO:0000313" key="5">
    <source>
        <dbReference type="Proteomes" id="UP000648239"/>
    </source>
</evidence>
<dbReference type="GO" id="GO:0006508">
    <property type="term" value="P:proteolysis"/>
    <property type="evidence" value="ECO:0007669"/>
    <property type="project" value="InterPro"/>
</dbReference>
<dbReference type="InterPro" id="IPR045175">
    <property type="entry name" value="M28_fam"/>
</dbReference>
<dbReference type="Pfam" id="PF04389">
    <property type="entry name" value="Peptidase_M28"/>
    <property type="match status" value="1"/>
</dbReference>
<evidence type="ECO:0000256" key="2">
    <source>
        <dbReference type="SAM" id="SignalP"/>
    </source>
</evidence>
<feature type="region of interest" description="Disordered" evidence="1">
    <location>
        <begin position="930"/>
        <end position="955"/>
    </location>
</feature>
<dbReference type="GO" id="GO:0003993">
    <property type="term" value="F:acid phosphatase activity"/>
    <property type="evidence" value="ECO:0007669"/>
    <property type="project" value="InterPro"/>
</dbReference>
<organism evidence="4 5">
    <name type="scientific">Candidatus Polarisedimenticola svalbardensis</name>
    <dbReference type="NCBI Taxonomy" id="2886004"/>
    <lineage>
        <taxon>Bacteria</taxon>
        <taxon>Pseudomonadati</taxon>
        <taxon>Acidobacteriota</taxon>
        <taxon>Candidatus Polarisedimenticolia</taxon>
        <taxon>Candidatus Polarisedimenticolales</taxon>
        <taxon>Candidatus Polarisedimenticolaceae</taxon>
        <taxon>Candidatus Polarisedimenticola</taxon>
    </lineage>
</organism>
<dbReference type="InterPro" id="IPR007484">
    <property type="entry name" value="Peptidase_M28"/>
</dbReference>
<dbReference type="Gene3D" id="2.60.40.10">
    <property type="entry name" value="Immunoglobulins"/>
    <property type="match status" value="2"/>
</dbReference>
<dbReference type="InterPro" id="IPR008963">
    <property type="entry name" value="Purple_acid_Pase-like_N"/>
</dbReference>
<evidence type="ECO:0000313" key="4">
    <source>
        <dbReference type="EMBL" id="MBD3867369.1"/>
    </source>
</evidence>
<dbReference type="Gene3D" id="3.40.630.10">
    <property type="entry name" value="Zn peptidases"/>
    <property type="match status" value="1"/>
</dbReference>
<dbReference type="GO" id="GO:0016020">
    <property type="term" value="C:membrane"/>
    <property type="evidence" value="ECO:0007669"/>
    <property type="project" value="InterPro"/>
</dbReference>
<reference evidence="4 5" key="1">
    <citation type="submission" date="2020-08" db="EMBL/GenBank/DDBJ databases">
        <title>Acidobacteriota in marine sediments use diverse sulfur dissimilation pathways.</title>
        <authorList>
            <person name="Wasmund K."/>
        </authorList>
    </citation>
    <scope>NUCLEOTIDE SEQUENCE [LARGE SCALE GENOMIC DNA]</scope>
    <source>
        <strain evidence="4">MAG AM4</strain>
    </source>
</reference>
<evidence type="ECO:0000256" key="1">
    <source>
        <dbReference type="SAM" id="MobiDB-lite"/>
    </source>
</evidence>
<dbReference type="PANTHER" id="PTHR12147:SF26">
    <property type="entry name" value="PEPTIDASE M28 DOMAIN-CONTAINING PROTEIN"/>
    <property type="match status" value="1"/>
</dbReference>
<dbReference type="PROSITE" id="PS50231">
    <property type="entry name" value="RICIN_B_LECTIN"/>
    <property type="match status" value="1"/>
</dbReference>
<feature type="chain" id="PRO_5035200927" evidence="2">
    <location>
        <begin position="21"/>
        <end position="1260"/>
    </location>
</feature>
<comment type="caution">
    <text evidence="4">The sequence shown here is derived from an EMBL/GenBank/DDBJ whole genome shotgun (WGS) entry which is preliminary data.</text>
</comment>
<dbReference type="SUPFAM" id="SSF49363">
    <property type="entry name" value="Purple acid phosphatase, N-terminal domain"/>
    <property type="match status" value="1"/>
</dbReference>
<dbReference type="EMBL" id="JACXWD010000009">
    <property type="protein sequence ID" value="MBD3867369.1"/>
    <property type="molecule type" value="Genomic_DNA"/>
</dbReference>
<accession>A0A8J6Y1D7</accession>
<dbReference type="AlphaFoldDB" id="A0A8J6Y1D7"/>
<dbReference type="InterPro" id="IPR013783">
    <property type="entry name" value="Ig-like_fold"/>
</dbReference>
<dbReference type="InterPro" id="IPR000998">
    <property type="entry name" value="MAM_dom"/>
</dbReference>
<dbReference type="GO" id="GO:0046872">
    <property type="term" value="F:metal ion binding"/>
    <property type="evidence" value="ECO:0007669"/>
    <property type="project" value="InterPro"/>
</dbReference>
<dbReference type="Proteomes" id="UP000648239">
    <property type="component" value="Unassembled WGS sequence"/>
</dbReference>
<gene>
    <name evidence="4" type="ORF">IFK94_04505</name>
</gene>
<dbReference type="GO" id="GO:0008235">
    <property type="term" value="F:metalloexopeptidase activity"/>
    <property type="evidence" value="ECO:0007669"/>
    <property type="project" value="InterPro"/>
</dbReference>
<protein>
    <submittedName>
        <fullName evidence="4">M28 family peptidase</fullName>
    </submittedName>
</protein>
<feature type="compositionally biased region" description="Low complexity" evidence="1">
    <location>
        <begin position="942"/>
        <end position="955"/>
    </location>
</feature>